<feature type="domain" description="Dipeptidylpeptidase IV N-terminal" evidence="3">
    <location>
        <begin position="110"/>
        <end position="433"/>
    </location>
</feature>
<reference evidence="4" key="1">
    <citation type="submission" date="2022-10" db="EMBL/GenBank/DDBJ databases">
        <authorList>
            <person name="Kim H.S."/>
            <person name="Kim J.-S."/>
            <person name="Suh M.K."/>
            <person name="Eom M.K."/>
            <person name="Lee J.-S."/>
        </authorList>
    </citation>
    <scope>NUCLEOTIDE SEQUENCE</scope>
    <source>
        <strain evidence="4">LIP-5</strain>
    </source>
</reference>
<evidence type="ECO:0000259" key="3">
    <source>
        <dbReference type="Pfam" id="PF00930"/>
    </source>
</evidence>
<dbReference type="GO" id="GO:0008239">
    <property type="term" value="F:dipeptidyl-peptidase activity"/>
    <property type="evidence" value="ECO:0007669"/>
    <property type="project" value="TreeGrafter"/>
</dbReference>
<evidence type="ECO:0000313" key="5">
    <source>
        <dbReference type="Proteomes" id="UP001209317"/>
    </source>
</evidence>
<dbReference type="SUPFAM" id="SSF82171">
    <property type="entry name" value="DPP6 N-terminal domain-like"/>
    <property type="match status" value="1"/>
</dbReference>
<comment type="caution">
    <text evidence="4">The sequence shown here is derived from an EMBL/GenBank/DDBJ whole genome shotgun (WGS) entry which is preliminary data.</text>
</comment>
<dbReference type="AlphaFoldDB" id="A0AAE3LNZ6"/>
<dbReference type="EMBL" id="JAOTPL010000031">
    <property type="protein sequence ID" value="MCU7695486.1"/>
    <property type="molecule type" value="Genomic_DNA"/>
</dbReference>
<name>A0AAE3LNZ6_9BACT</name>
<dbReference type="GO" id="GO:0006508">
    <property type="term" value="P:proteolysis"/>
    <property type="evidence" value="ECO:0007669"/>
    <property type="project" value="InterPro"/>
</dbReference>
<dbReference type="PANTHER" id="PTHR11731:SF193">
    <property type="entry name" value="DIPEPTIDYL PEPTIDASE 9"/>
    <property type="match status" value="1"/>
</dbReference>
<evidence type="ECO:0000259" key="2">
    <source>
        <dbReference type="Pfam" id="PF00326"/>
    </source>
</evidence>
<dbReference type="Pfam" id="PF00326">
    <property type="entry name" value="Peptidase_S9"/>
    <property type="match status" value="1"/>
</dbReference>
<dbReference type="GO" id="GO:0008236">
    <property type="term" value="F:serine-type peptidase activity"/>
    <property type="evidence" value="ECO:0007669"/>
    <property type="project" value="InterPro"/>
</dbReference>
<feature type="domain" description="Peptidase S9 prolyl oligopeptidase catalytic" evidence="2">
    <location>
        <begin position="524"/>
        <end position="718"/>
    </location>
</feature>
<feature type="signal peptide" evidence="1">
    <location>
        <begin position="1"/>
        <end position="20"/>
    </location>
</feature>
<evidence type="ECO:0000313" key="4">
    <source>
        <dbReference type="EMBL" id="MCU7695486.1"/>
    </source>
</evidence>
<dbReference type="RefSeq" id="WP_263038973.1">
    <property type="nucleotide sequence ID" value="NZ_JAOTPL010000031.1"/>
</dbReference>
<protein>
    <submittedName>
        <fullName evidence="4">S9 family peptidase</fullName>
    </submittedName>
</protein>
<dbReference type="InterPro" id="IPR029058">
    <property type="entry name" value="AB_hydrolase_fold"/>
</dbReference>
<dbReference type="Proteomes" id="UP001209317">
    <property type="component" value="Unassembled WGS sequence"/>
</dbReference>
<dbReference type="PANTHER" id="PTHR11731">
    <property type="entry name" value="PROTEASE FAMILY S9B,C DIPEPTIDYL-PEPTIDASE IV-RELATED"/>
    <property type="match status" value="1"/>
</dbReference>
<dbReference type="Pfam" id="PF00930">
    <property type="entry name" value="DPPIV_N"/>
    <property type="match status" value="1"/>
</dbReference>
<sequence>MYRNLFLFFWLIICSVPAVAQQKLMTLEEATLGRGRQFNPEDKTGMQWQDNTHFTYVKDLKDLVQHNILTGKEQTILTVNDINSPLANEKVPSLKYFYTYSWESPEVLKFTTDNYEVMFNINTRKITHKLDYDKHAANLDFHPKTKSIAYTIDNNLFVKQADGKVSQVTNDTDKGIVNASNYVHRQEFGINKGTFWSNSGHAIAYYRKDERMVADYPLVDVTKRIAALQTIKYPMAGETSEEVTLGIYNLQTGKTMYIKPFGGKNDYLTHIGWDPSDRFIYIAELNRAQNHMRFNKYDANTGAFMATLFEERNDKWVEPENDMVFMKTKPDQFLWFSERDGFTHLYLYNTSGKLLKQLTKGDFIITDFIGFDEKEENFYVMSTKDSPLERHLYKYNMKTGKETKLTRQPGTHRVALSPDKKYFTDNYSNYTTPRNIDLLDVSGKTIKNILTAKNPVAAQNYALGEMQTGTIKAADGTTDLYYRMIKPHDFDASKKYPVIVYVYGGPHAQMVTNSWLGGTGLFDYYLAQKGFIVFTVDNRGSAHRGFKFESVIHRQNGQEEMKDQIKGVEYLQSLPYVDANRIGVSGWSYGGFMATSLMTNYPDVFKAGVAGGPVIDWKYYEVMYGERYMDTPQENPEGYAKTSLIKNAKNLKGRLLMIHGDVDPVVVMQNSLSFLKAATDANVLVDYAVYPAHEHNVMGRDRVNLNKKIAQYFLDYLK</sequence>
<keyword evidence="5" id="KW-1185">Reference proteome</keyword>
<feature type="chain" id="PRO_5042181458" evidence="1">
    <location>
        <begin position="21"/>
        <end position="718"/>
    </location>
</feature>
<dbReference type="InterPro" id="IPR002469">
    <property type="entry name" value="Peptidase_S9B_N"/>
</dbReference>
<dbReference type="Gene3D" id="2.140.10.30">
    <property type="entry name" value="Dipeptidylpeptidase IV, N-terminal domain"/>
    <property type="match status" value="1"/>
</dbReference>
<evidence type="ECO:0000256" key="1">
    <source>
        <dbReference type="SAM" id="SignalP"/>
    </source>
</evidence>
<dbReference type="InterPro" id="IPR001375">
    <property type="entry name" value="Peptidase_S9_cat"/>
</dbReference>
<proteinExistence type="predicted"/>
<organism evidence="4 5">
    <name type="scientific">Haoranjiania flava</name>
    <dbReference type="NCBI Taxonomy" id="1856322"/>
    <lineage>
        <taxon>Bacteria</taxon>
        <taxon>Pseudomonadati</taxon>
        <taxon>Bacteroidota</taxon>
        <taxon>Chitinophagia</taxon>
        <taxon>Chitinophagales</taxon>
        <taxon>Chitinophagaceae</taxon>
        <taxon>Haoranjiania</taxon>
    </lineage>
</organism>
<keyword evidence="1" id="KW-0732">Signal</keyword>
<accession>A0AAE3LNZ6</accession>
<dbReference type="InterPro" id="IPR050278">
    <property type="entry name" value="Serine_Prot_S9B/DPPIV"/>
</dbReference>
<gene>
    <name evidence="4" type="ORF">OD355_13255</name>
</gene>
<dbReference type="Gene3D" id="3.40.50.1820">
    <property type="entry name" value="alpha/beta hydrolase"/>
    <property type="match status" value="1"/>
</dbReference>
<dbReference type="SUPFAM" id="SSF53474">
    <property type="entry name" value="alpha/beta-Hydrolases"/>
    <property type="match status" value="1"/>
</dbReference>